<feature type="domain" description="PRD" evidence="10">
    <location>
        <begin position="507"/>
        <end position="613"/>
    </location>
</feature>
<dbReference type="SUPFAM" id="SSF52540">
    <property type="entry name" value="P-loop containing nucleoside triphosphate hydrolases"/>
    <property type="match status" value="1"/>
</dbReference>
<evidence type="ECO:0000259" key="9">
    <source>
        <dbReference type="PROSITE" id="PS51096"/>
    </source>
</evidence>
<evidence type="ECO:0000259" key="8">
    <source>
        <dbReference type="PROSITE" id="PS50045"/>
    </source>
</evidence>
<keyword evidence="5" id="KW-0067">ATP-binding</keyword>
<dbReference type="SUPFAM" id="SSF53062">
    <property type="entry name" value="PTS system fructose IIA component-like"/>
    <property type="match status" value="1"/>
</dbReference>
<dbReference type="CDD" id="cd00009">
    <property type="entry name" value="AAA"/>
    <property type="match status" value="1"/>
</dbReference>
<keyword evidence="4" id="KW-0418">Kinase</keyword>
<evidence type="ECO:0000256" key="1">
    <source>
        <dbReference type="ARBA" id="ARBA00020887"/>
    </source>
</evidence>
<keyword evidence="12" id="KW-1185">Reference proteome</keyword>
<dbReference type="InterPro" id="IPR036634">
    <property type="entry name" value="PRD_sf"/>
</dbReference>
<dbReference type="InterPro" id="IPR011608">
    <property type="entry name" value="PRD"/>
</dbReference>
<protein>
    <recommendedName>
        <fullName evidence="1">DNA translocase FtsK</fullName>
    </recommendedName>
</protein>
<dbReference type="InterPro" id="IPR036388">
    <property type="entry name" value="WH-like_DNA-bd_sf"/>
</dbReference>
<dbReference type="InterPro" id="IPR036390">
    <property type="entry name" value="WH_DNA-bd_sf"/>
</dbReference>
<evidence type="ECO:0000256" key="3">
    <source>
        <dbReference type="ARBA" id="ARBA00022741"/>
    </source>
</evidence>
<dbReference type="PANTHER" id="PTHR32071:SF90">
    <property type="entry name" value="TRANSCRIPTIONAL REGULATORY PROTEIN LEVR"/>
    <property type="match status" value="1"/>
</dbReference>
<feature type="compositionally biased region" description="Polar residues" evidence="7">
    <location>
        <begin position="91"/>
        <end position="111"/>
    </location>
</feature>
<keyword evidence="3" id="KW-0547">Nucleotide-binding</keyword>
<dbReference type="Gene3D" id="1.10.1790.10">
    <property type="entry name" value="PRD domain"/>
    <property type="match status" value="1"/>
</dbReference>
<proteinExistence type="predicted"/>
<evidence type="ECO:0000256" key="2">
    <source>
        <dbReference type="ARBA" id="ARBA00022679"/>
    </source>
</evidence>
<reference evidence="11" key="2">
    <citation type="submission" date="2024-02" db="EMBL/GenBank/DDBJ databases">
        <title>The Genome Sequence of Enterococcus diestrammenae JM9A.</title>
        <authorList>
            <person name="Earl A."/>
            <person name="Manson A."/>
            <person name="Gilmore M."/>
            <person name="Sanders J."/>
            <person name="Shea T."/>
            <person name="Howe W."/>
            <person name="Livny J."/>
            <person name="Cuomo C."/>
            <person name="Neafsey D."/>
            <person name="Birren B."/>
        </authorList>
    </citation>
    <scope>NUCLEOTIDE SEQUENCE</scope>
    <source>
        <strain evidence="11">JM9A</strain>
    </source>
</reference>
<evidence type="ECO:0000256" key="7">
    <source>
        <dbReference type="SAM" id="MobiDB-lite"/>
    </source>
</evidence>
<dbReference type="Pfam" id="PF00158">
    <property type="entry name" value="Sigma54_activat"/>
    <property type="match status" value="1"/>
</dbReference>
<sequence length="990" mass="108985">MKRSERVFAFVQSKANNRSAQTEDSGVTTQEVAQALGIQRPNASKDLNSLVRAGRIQKSDSRPVRYYVSADIQAAPRHTDFGSEGLAAKTVSGNGNARGDSQSNGTPSANQGDKYVASYMESPDSPFLTKPTAGRRYGALPEEQDIFARLIGVNGSMRNAVEQAKAAILYPPKGLNCLITGPTGSGKTYFAHAMFRFAVNSGVISGDKELIVFNCADYANNPELLMSHLFGYAKGAFTGAEQDKLGIIDQADGGILFLDEIHRLPPEGQEMVFYFMDHGTYSRLGESAKKHQADVRIIGATTEDPGSSLLATFVRRIPINITLPAFNQRPASEQLELVKMMVAQEAGRIQRRISVTEDVIRALIGSVSYGNIGQLKSNIQLVCARGFLNHMHQAEIAITMEDVPEGIRSGIVALTKEREKNAELSKILEPRILVDPHENLLDIKTDAYELPYNLYDIIGDKAALLAADGLDQEAINQFITTDINIHLKSFYKDHGFTFNAENKLAEFVEEKIIDTTNHIYEMLKDRLGYDLQQNFLYAMSLHISSFLKKLASGEERQTNDNIRQMVAAYPEEFRIAQSIREYLSQVFQVRIPVSEDYYLAVLLISLVANQKEGKIGVVVAAHGETTASSMVKVVTQLLGVDQVQGVDMPLDMSPQIALEKIKQAVTQVSEGSGVLLLVDMGSLATFGKTITHDTGIEVRTVDMVTTALVLEAVRKASVLGSDLDSIYDSLKSFNGYGSGELTAAATPHKPPALLAICASGEGTAIRIKEMIQRALTDQQQQELMVLTQSVVDLKQRLPQLKENYQIIASTGIVDPKLAAPFIPLDQFIDADVGDLISRLLAENGKAPEAVSPAVTNEQIQITAMNFIEENFTFLNVKKLFPLIWGFVEELVAACGFAGENSQPLKINLAMHTAGMIERMLVKEPLSITPDQEAQLLAEPFYQRLHLHMQSFERQLRLKVPLQEEYYVMEILKLKGVEAESPALDAIDQFE</sequence>
<dbReference type="Proteomes" id="UP001429357">
    <property type="component" value="Unassembled WGS sequence"/>
</dbReference>
<comment type="caution">
    <text evidence="11">The sequence shown here is derived from an EMBL/GenBank/DDBJ whole genome shotgun (WGS) entry which is preliminary data.</text>
</comment>
<name>A0ABV0F3C6_9ENTE</name>
<dbReference type="PROSITE" id="PS00676">
    <property type="entry name" value="SIGMA54_INTERACT_2"/>
    <property type="match status" value="1"/>
</dbReference>
<dbReference type="Pfam" id="PF00874">
    <property type="entry name" value="PRD"/>
    <property type="match status" value="1"/>
</dbReference>
<dbReference type="SUPFAM" id="SSF63520">
    <property type="entry name" value="PTS-regulatory domain, PRD"/>
    <property type="match status" value="2"/>
</dbReference>
<dbReference type="InterPro" id="IPR033887">
    <property type="entry name" value="PTS_IIA_man"/>
</dbReference>
<organism evidence="11 12">
    <name type="scientific">Enterococcus diestrammenae</name>
    <dbReference type="NCBI Taxonomy" id="1155073"/>
    <lineage>
        <taxon>Bacteria</taxon>
        <taxon>Bacillati</taxon>
        <taxon>Bacillota</taxon>
        <taxon>Bacilli</taxon>
        <taxon>Lactobacillales</taxon>
        <taxon>Enterococcaceae</taxon>
        <taxon>Enterococcus</taxon>
    </lineage>
</organism>
<evidence type="ECO:0000256" key="4">
    <source>
        <dbReference type="ARBA" id="ARBA00022777"/>
    </source>
</evidence>
<dbReference type="InterPro" id="IPR003593">
    <property type="entry name" value="AAA+_ATPase"/>
</dbReference>
<dbReference type="RefSeq" id="WP_161868291.1">
    <property type="nucleotide sequence ID" value="NZ_MAEI02000001.1"/>
</dbReference>
<dbReference type="InterPro" id="IPR004701">
    <property type="entry name" value="PTS_EIIA_man-typ"/>
</dbReference>
<evidence type="ECO:0000313" key="12">
    <source>
        <dbReference type="Proteomes" id="UP001429357"/>
    </source>
</evidence>
<dbReference type="PROSITE" id="PS51096">
    <property type="entry name" value="PTS_EIIA_TYPE_4"/>
    <property type="match status" value="1"/>
</dbReference>
<dbReference type="InterPro" id="IPR002078">
    <property type="entry name" value="Sigma_54_int"/>
</dbReference>
<dbReference type="SUPFAM" id="SSF46785">
    <property type="entry name" value="Winged helix' DNA-binding domain"/>
    <property type="match status" value="1"/>
</dbReference>
<dbReference type="Gene3D" id="3.40.50.300">
    <property type="entry name" value="P-loop containing nucleotide triphosphate hydrolases"/>
    <property type="match status" value="1"/>
</dbReference>
<evidence type="ECO:0000256" key="5">
    <source>
        <dbReference type="ARBA" id="ARBA00022840"/>
    </source>
</evidence>
<reference evidence="11" key="1">
    <citation type="submission" date="2016-06" db="EMBL/GenBank/DDBJ databases">
        <authorList>
            <person name="Van Tyne D."/>
        </authorList>
    </citation>
    <scope>NUCLEOTIDE SEQUENCE</scope>
    <source>
        <strain evidence="11">JM9A</strain>
    </source>
</reference>
<dbReference type="PANTHER" id="PTHR32071">
    <property type="entry name" value="TRANSCRIPTIONAL REGULATORY PROTEIN"/>
    <property type="match status" value="1"/>
</dbReference>
<gene>
    <name evidence="11" type="ORF">BAU18_001143</name>
</gene>
<accession>A0ABV0F3C6</accession>
<dbReference type="SMART" id="SM00382">
    <property type="entry name" value="AAA"/>
    <property type="match status" value="1"/>
</dbReference>
<keyword evidence="2" id="KW-0808">Transferase</keyword>
<evidence type="ECO:0000256" key="6">
    <source>
        <dbReference type="ARBA" id="ARBA00023125"/>
    </source>
</evidence>
<dbReference type="CDD" id="cd00006">
    <property type="entry name" value="PTS_IIA_man"/>
    <property type="match status" value="1"/>
</dbReference>
<dbReference type="Pfam" id="PF03610">
    <property type="entry name" value="EIIA-man"/>
    <property type="match status" value="1"/>
</dbReference>
<keyword evidence="6" id="KW-0238">DNA-binding</keyword>
<evidence type="ECO:0000313" key="11">
    <source>
        <dbReference type="EMBL" id="MEO1781557.1"/>
    </source>
</evidence>
<feature type="domain" description="Sigma-54 factor interaction" evidence="8">
    <location>
        <begin position="150"/>
        <end position="384"/>
    </location>
</feature>
<dbReference type="PROSITE" id="PS50045">
    <property type="entry name" value="SIGMA54_INTERACT_4"/>
    <property type="match status" value="1"/>
</dbReference>
<dbReference type="InterPro" id="IPR027417">
    <property type="entry name" value="P-loop_NTPase"/>
</dbReference>
<dbReference type="InterPro" id="IPR036662">
    <property type="entry name" value="PTS_EIIA_man-typ_sf"/>
</dbReference>
<dbReference type="EMBL" id="MAEI02000001">
    <property type="protein sequence ID" value="MEO1781557.1"/>
    <property type="molecule type" value="Genomic_DNA"/>
</dbReference>
<dbReference type="PROSITE" id="PS51372">
    <property type="entry name" value="PRD_2"/>
    <property type="match status" value="1"/>
</dbReference>
<feature type="domain" description="PTS EIIA type-4" evidence="9">
    <location>
        <begin position="614"/>
        <end position="741"/>
    </location>
</feature>
<dbReference type="Gene3D" id="3.40.50.510">
    <property type="entry name" value="Phosphotransferase system, mannose-type IIA component"/>
    <property type="match status" value="1"/>
</dbReference>
<evidence type="ECO:0000259" key="10">
    <source>
        <dbReference type="PROSITE" id="PS51372"/>
    </source>
</evidence>
<feature type="region of interest" description="Disordered" evidence="7">
    <location>
        <begin position="81"/>
        <end position="113"/>
    </location>
</feature>
<dbReference type="Gene3D" id="1.10.10.10">
    <property type="entry name" value="Winged helix-like DNA-binding domain superfamily/Winged helix DNA-binding domain"/>
    <property type="match status" value="1"/>
</dbReference>
<dbReference type="InterPro" id="IPR025943">
    <property type="entry name" value="Sigma_54_int_dom_ATP-bd_2"/>
</dbReference>